<dbReference type="AlphaFoldDB" id="A0A7I5E5P1"/>
<organism evidence="2 3">
    <name type="scientific">Haemonchus contortus</name>
    <name type="common">Barber pole worm</name>
    <dbReference type="NCBI Taxonomy" id="6289"/>
    <lineage>
        <taxon>Eukaryota</taxon>
        <taxon>Metazoa</taxon>
        <taxon>Ecdysozoa</taxon>
        <taxon>Nematoda</taxon>
        <taxon>Chromadorea</taxon>
        <taxon>Rhabditida</taxon>
        <taxon>Rhabditina</taxon>
        <taxon>Rhabditomorpha</taxon>
        <taxon>Strongyloidea</taxon>
        <taxon>Trichostrongylidae</taxon>
        <taxon>Haemonchus</taxon>
    </lineage>
</organism>
<evidence type="ECO:0000256" key="1">
    <source>
        <dbReference type="SAM" id="MobiDB-lite"/>
    </source>
</evidence>
<dbReference type="Proteomes" id="UP000025227">
    <property type="component" value="Unplaced"/>
</dbReference>
<keyword evidence="2" id="KW-1185">Reference proteome</keyword>
<reference evidence="3" key="1">
    <citation type="submission" date="2020-12" db="UniProtKB">
        <authorList>
            <consortium name="WormBaseParasite"/>
        </authorList>
    </citation>
    <scope>IDENTIFICATION</scope>
    <source>
        <strain evidence="3">MHco3</strain>
    </source>
</reference>
<feature type="region of interest" description="Disordered" evidence="1">
    <location>
        <begin position="1"/>
        <end position="39"/>
    </location>
</feature>
<dbReference type="OrthoDB" id="10479281at2759"/>
<name>A0A7I5E5P1_HAECO</name>
<proteinExistence type="predicted"/>
<accession>A0A7I5E5P1</accession>
<evidence type="ECO:0000313" key="3">
    <source>
        <dbReference type="WBParaSite" id="HCON_00013160-00001"/>
    </source>
</evidence>
<evidence type="ECO:0000313" key="2">
    <source>
        <dbReference type="Proteomes" id="UP000025227"/>
    </source>
</evidence>
<dbReference type="WBParaSite" id="HCON_00013160-00001">
    <property type="protein sequence ID" value="HCON_00013160-00001"/>
    <property type="gene ID" value="HCON_00013160"/>
</dbReference>
<sequence>MRVPLEIGGTDPPLTAQAGRRQLPSPPLAPAWEREEHPPVGRALAERRKKNPSQRCCQGLTDLKLKVREGGGLLLQLGRSHKCVYDRGWCWALSMNHVYVWTGTRCGMTCADSPD</sequence>
<protein>
    <submittedName>
        <fullName evidence="3">Uncharacterized protein</fullName>
    </submittedName>
</protein>